<dbReference type="PANTHER" id="PTHR48090:SF1">
    <property type="entry name" value="PROPHAGE BACTOPRENOL GLUCOSYL TRANSFERASE HOMOLOG"/>
    <property type="match status" value="1"/>
</dbReference>
<dbReference type="InterPro" id="IPR050256">
    <property type="entry name" value="Glycosyltransferase_2"/>
</dbReference>
<evidence type="ECO:0000256" key="8">
    <source>
        <dbReference type="SAM" id="Phobius"/>
    </source>
</evidence>
<keyword evidence="3 10" id="KW-0808">Transferase</keyword>
<dbReference type="SUPFAM" id="SSF53448">
    <property type="entry name" value="Nucleotide-diphospho-sugar transferases"/>
    <property type="match status" value="1"/>
</dbReference>
<dbReference type="PANTHER" id="PTHR48090">
    <property type="entry name" value="UNDECAPRENYL-PHOSPHATE 4-DEOXY-4-FORMAMIDO-L-ARABINOSE TRANSFERASE-RELATED"/>
    <property type="match status" value="1"/>
</dbReference>
<evidence type="ECO:0000256" key="7">
    <source>
        <dbReference type="SAM" id="MobiDB-lite"/>
    </source>
</evidence>
<dbReference type="Proteomes" id="UP000186406">
    <property type="component" value="Unassembled WGS sequence"/>
</dbReference>
<comment type="subcellular location">
    <subcellularLocation>
        <location evidence="1">Membrane</location>
        <topology evidence="1">Multi-pass membrane protein</topology>
    </subcellularLocation>
</comment>
<dbReference type="InterPro" id="IPR001173">
    <property type="entry name" value="Glyco_trans_2-like"/>
</dbReference>
<dbReference type="Pfam" id="PF00535">
    <property type="entry name" value="Glycos_transf_2"/>
    <property type="match status" value="1"/>
</dbReference>
<evidence type="ECO:0000256" key="1">
    <source>
        <dbReference type="ARBA" id="ARBA00004141"/>
    </source>
</evidence>
<reference evidence="10 11" key="1">
    <citation type="submission" date="2016-12" db="EMBL/GenBank/DDBJ databases">
        <authorList>
            <person name="Song W.-J."/>
            <person name="Kurnit D.M."/>
        </authorList>
    </citation>
    <scope>NUCLEOTIDE SEQUENCE [LARGE SCALE GENOMIC DNA]</scope>
    <source>
        <strain evidence="10 11">DSM 19599</strain>
    </source>
</reference>
<feature type="transmembrane region" description="Helical" evidence="8">
    <location>
        <begin position="272"/>
        <end position="298"/>
    </location>
</feature>
<evidence type="ECO:0000313" key="10">
    <source>
        <dbReference type="EMBL" id="SHO62316.1"/>
    </source>
</evidence>
<feature type="region of interest" description="Disordered" evidence="7">
    <location>
        <begin position="321"/>
        <end position="341"/>
    </location>
</feature>
<evidence type="ECO:0000256" key="2">
    <source>
        <dbReference type="ARBA" id="ARBA00022676"/>
    </source>
</evidence>
<organism evidence="10 11">
    <name type="scientific">Pseudoxanthobacter soli DSM 19599</name>
    <dbReference type="NCBI Taxonomy" id="1123029"/>
    <lineage>
        <taxon>Bacteria</taxon>
        <taxon>Pseudomonadati</taxon>
        <taxon>Pseudomonadota</taxon>
        <taxon>Alphaproteobacteria</taxon>
        <taxon>Hyphomicrobiales</taxon>
        <taxon>Segnochrobactraceae</taxon>
        <taxon>Pseudoxanthobacter</taxon>
    </lineage>
</organism>
<evidence type="ECO:0000256" key="4">
    <source>
        <dbReference type="ARBA" id="ARBA00022692"/>
    </source>
</evidence>
<keyword evidence="2 10" id="KW-0328">Glycosyltransferase</keyword>
<evidence type="ECO:0000256" key="6">
    <source>
        <dbReference type="ARBA" id="ARBA00023136"/>
    </source>
</evidence>
<gene>
    <name evidence="10" type="ORF">SAMN02745172_00921</name>
</gene>
<protein>
    <submittedName>
        <fullName evidence="10">Dolichol-phosphate mannosyltransferase</fullName>
    </submittedName>
</protein>
<evidence type="ECO:0000259" key="9">
    <source>
        <dbReference type="Pfam" id="PF00535"/>
    </source>
</evidence>
<name>A0A1M7ZC96_9HYPH</name>
<dbReference type="GO" id="GO:0005886">
    <property type="term" value="C:plasma membrane"/>
    <property type="evidence" value="ECO:0007669"/>
    <property type="project" value="TreeGrafter"/>
</dbReference>
<feature type="transmembrane region" description="Helical" evidence="8">
    <location>
        <begin position="239"/>
        <end position="260"/>
    </location>
</feature>
<dbReference type="Gene3D" id="3.90.550.10">
    <property type="entry name" value="Spore Coat Polysaccharide Biosynthesis Protein SpsA, Chain A"/>
    <property type="match status" value="1"/>
</dbReference>
<dbReference type="GO" id="GO:0016757">
    <property type="term" value="F:glycosyltransferase activity"/>
    <property type="evidence" value="ECO:0007669"/>
    <property type="project" value="UniProtKB-KW"/>
</dbReference>
<keyword evidence="6 8" id="KW-0472">Membrane</keyword>
<dbReference type="InterPro" id="IPR029044">
    <property type="entry name" value="Nucleotide-diphossugar_trans"/>
</dbReference>
<sequence length="341" mass="38570">MTDSTDPARKLISICVPVFNEQDNILPFYERMRPLMDSLADRYAFEILFTDNHSSDDTFVRLAELAARDRRVRVLRFSRNFGFQRSIFTNYVNCRGDAAIQIDVDLQDPPEILPEFLALWEQGYKVVYGVRRSRPNENWLLHRVRKLFYRGIDLLSEDPLPHDAGDFRLIDRCIVEELRRYSDQQPYLRGLIAAMGFKQIGIVYDRSARERGSSKFNLRKLASLALDGIFHHSVIPLRIATFTGLAMFLIAAVASLYYIFGKLLAPSDWPPGIASNTILLLFSIGMNGIFLGIIGEYIGRIYKNVKSMPLTIIETAVDHTGGGADPRETPASGTLVEGGLS</sequence>
<dbReference type="STRING" id="1123029.SAMN02745172_00921"/>
<accession>A0A1M7ZC96</accession>
<keyword evidence="11" id="KW-1185">Reference proteome</keyword>
<dbReference type="OrthoDB" id="9807795at2"/>
<dbReference type="CDD" id="cd04187">
    <property type="entry name" value="DPM1_like_bac"/>
    <property type="match status" value="1"/>
</dbReference>
<evidence type="ECO:0000256" key="3">
    <source>
        <dbReference type="ARBA" id="ARBA00022679"/>
    </source>
</evidence>
<dbReference type="AlphaFoldDB" id="A0A1M7ZC96"/>
<keyword evidence="5 8" id="KW-1133">Transmembrane helix</keyword>
<keyword evidence="4 8" id="KW-0812">Transmembrane</keyword>
<feature type="domain" description="Glycosyltransferase 2-like" evidence="9">
    <location>
        <begin position="13"/>
        <end position="178"/>
    </location>
</feature>
<dbReference type="EMBL" id="FRXO01000002">
    <property type="protein sequence ID" value="SHO62316.1"/>
    <property type="molecule type" value="Genomic_DNA"/>
</dbReference>
<evidence type="ECO:0000256" key="5">
    <source>
        <dbReference type="ARBA" id="ARBA00022989"/>
    </source>
</evidence>
<proteinExistence type="predicted"/>
<dbReference type="RefSeq" id="WP_073626114.1">
    <property type="nucleotide sequence ID" value="NZ_FRXO01000002.1"/>
</dbReference>
<evidence type="ECO:0000313" key="11">
    <source>
        <dbReference type="Proteomes" id="UP000186406"/>
    </source>
</evidence>